<keyword evidence="9" id="KW-1185">Reference proteome</keyword>
<evidence type="ECO:0000313" key="9">
    <source>
        <dbReference type="Proteomes" id="UP001499993"/>
    </source>
</evidence>
<evidence type="ECO:0000256" key="6">
    <source>
        <dbReference type="SAM" id="SignalP"/>
    </source>
</evidence>
<evidence type="ECO:0000256" key="4">
    <source>
        <dbReference type="RuleBase" id="RU000489"/>
    </source>
</evidence>
<dbReference type="PANTHER" id="PTHR45708:SF49">
    <property type="entry name" value="ENDOCHITINASE"/>
    <property type="match status" value="1"/>
</dbReference>
<dbReference type="SMART" id="SM00636">
    <property type="entry name" value="Glyco_18"/>
    <property type="match status" value="1"/>
</dbReference>
<keyword evidence="2 4" id="KW-0378">Hydrolase</keyword>
<dbReference type="EC" id="3.2.1.14" evidence="1"/>
<proteinExistence type="inferred from homology"/>
<dbReference type="Proteomes" id="UP001499993">
    <property type="component" value="Unassembled WGS sequence"/>
</dbReference>
<comment type="similarity">
    <text evidence="5">Belongs to the glycosyl hydrolase 18 family.</text>
</comment>
<keyword evidence="6" id="KW-0732">Signal</keyword>
<dbReference type="PANTHER" id="PTHR45708">
    <property type="entry name" value="ENDOCHITINASE"/>
    <property type="match status" value="1"/>
</dbReference>
<reference evidence="9" key="1">
    <citation type="journal article" date="2019" name="Int. J. Syst. Evol. Microbiol.">
        <title>The Global Catalogue of Microorganisms (GCM) 10K type strain sequencing project: providing services to taxonomists for standard genome sequencing and annotation.</title>
        <authorList>
            <consortium name="The Broad Institute Genomics Platform"/>
            <consortium name="The Broad Institute Genome Sequencing Center for Infectious Disease"/>
            <person name="Wu L."/>
            <person name="Ma J."/>
        </authorList>
    </citation>
    <scope>NUCLEOTIDE SEQUENCE [LARGE SCALE GENOMIC DNA]</scope>
    <source>
        <strain evidence="9">JCM 18123</strain>
    </source>
</reference>
<feature type="signal peptide" evidence="6">
    <location>
        <begin position="1"/>
        <end position="45"/>
    </location>
</feature>
<dbReference type="EMBL" id="BAABIK010000030">
    <property type="protein sequence ID" value="GAA4953504.1"/>
    <property type="molecule type" value="Genomic_DNA"/>
</dbReference>
<accession>A0ABP9GU17</accession>
<comment type="caution">
    <text evidence="8">The sequence shown here is derived from an EMBL/GenBank/DDBJ whole genome shotgun (WGS) entry which is preliminary data.</text>
</comment>
<keyword evidence="3 4" id="KW-0326">Glycosidase</keyword>
<gene>
    <name evidence="8" type="ORF">GCM10023224_43140</name>
</gene>
<protein>
    <recommendedName>
        <fullName evidence="1">chitinase</fullName>
        <ecNumber evidence="1">3.2.1.14</ecNumber>
    </recommendedName>
</protein>
<dbReference type="InterPro" id="IPR017853">
    <property type="entry name" value="GH"/>
</dbReference>
<dbReference type="PROSITE" id="PS01095">
    <property type="entry name" value="GH18_1"/>
    <property type="match status" value="1"/>
</dbReference>
<evidence type="ECO:0000313" key="8">
    <source>
        <dbReference type="EMBL" id="GAA4953504.1"/>
    </source>
</evidence>
<evidence type="ECO:0000259" key="7">
    <source>
        <dbReference type="PROSITE" id="PS51910"/>
    </source>
</evidence>
<dbReference type="InterPro" id="IPR001223">
    <property type="entry name" value="Glyco_hydro18_cat"/>
</dbReference>
<evidence type="ECO:0000256" key="5">
    <source>
        <dbReference type="RuleBase" id="RU004453"/>
    </source>
</evidence>
<sequence length="356" mass="37399">MNAPRHPRHAPGGHRFSGVFRRFPRLSAALAGAAALSTLGLGAVAAPTVLDGSEPTSATPAAADGQWLTGYWHNFSNGSTTMPISEVPSAYNLIAVAFAGNQAGSPGGITFDVADSELGGYTDQQFKQDVAGVQAEGRKVVLSIGGQNGHVDVTNSTEAANFADSAYALMQEYGFDGIDIDLEHGMNARYMEEALRSLRNKAGSDLMITMAPQTIDFQAPSYAYYKLAQNIGDILTIINMQYYNSGSMLGCDDQVYSQGSVDFLTAQACIQLELGLRPDQVGLGLPATPSAAGGGYQSTHNVIRALDCLEQGRNCGSFTPSQPYGPIGGAMTWSINWDATNGYAFADALGARLGTG</sequence>
<name>A0ABP9GU17_9ACTN</name>
<organism evidence="8 9">
    <name type="scientific">Streptomonospora halophila</name>
    <dbReference type="NCBI Taxonomy" id="427369"/>
    <lineage>
        <taxon>Bacteria</taxon>
        <taxon>Bacillati</taxon>
        <taxon>Actinomycetota</taxon>
        <taxon>Actinomycetes</taxon>
        <taxon>Streptosporangiales</taxon>
        <taxon>Nocardiopsidaceae</taxon>
        <taxon>Streptomonospora</taxon>
    </lineage>
</organism>
<dbReference type="InterPro" id="IPR001579">
    <property type="entry name" value="Glyco_hydro_18_chit_AS"/>
</dbReference>
<evidence type="ECO:0000256" key="2">
    <source>
        <dbReference type="ARBA" id="ARBA00022801"/>
    </source>
</evidence>
<dbReference type="InterPro" id="IPR050542">
    <property type="entry name" value="Glycosyl_Hydrlase18_Chitinase"/>
</dbReference>
<dbReference type="Gene3D" id="3.20.20.80">
    <property type="entry name" value="Glycosidases"/>
    <property type="match status" value="1"/>
</dbReference>
<dbReference type="PROSITE" id="PS51910">
    <property type="entry name" value="GH18_2"/>
    <property type="match status" value="1"/>
</dbReference>
<evidence type="ECO:0000256" key="1">
    <source>
        <dbReference type="ARBA" id="ARBA00012729"/>
    </source>
</evidence>
<dbReference type="Pfam" id="PF00704">
    <property type="entry name" value="Glyco_hydro_18"/>
    <property type="match status" value="1"/>
</dbReference>
<feature type="domain" description="GH18" evidence="7">
    <location>
        <begin position="66"/>
        <end position="356"/>
    </location>
</feature>
<dbReference type="SUPFAM" id="SSF51445">
    <property type="entry name" value="(Trans)glycosidases"/>
    <property type="match status" value="1"/>
</dbReference>
<dbReference type="CDD" id="cd02871">
    <property type="entry name" value="GH18_chitinase_D-like"/>
    <property type="match status" value="1"/>
</dbReference>
<feature type="chain" id="PRO_5046414956" description="chitinase" evidence="6">
    <location>
        <begin position="46"/>
        <end position="356"/>
    </location>
</feature>
<dbReference type="InterPro" id="IPR011583">
    <property type="entry name" value="Chitinase_II/V-like_cat"/>
</dbReference>
<evidence type="ECO:0000256" key="3">
    <source>
        <dbReference type="ARBA" id="ARBA00023295"/>
    </source>
</evidence>